<feature type="compositionally biased region" description="Polar residues" evidence="1">
    <location>
        <begin position="12"/>
        <end position="22"/>
    </location>
</feature>
<sequence length="65" mass="6948">MTETDKDPKTGPGTTSDPNQADRTGLPGRDKYKDVPEESSGEKQKNTDPKTGPGTTSDPNQADRT</sequence>
<evidence type="ECO:0000313" key="2">
    <source>
        <dbReference type="EMBL" id="GGC06220.1"/>
    </source>
</evidence>
<accession>A0ABQ1KRP1</accession>
<dbReference type="EMBL" id="BMFC01000005">
    <property type="protein sequence ID" value="GGC06220.1"/>
    <property type="molecule type" value="Genomic_DNA"/>
</dbReference>
<organism evidence="2 3">
    <name type="scientific">Marivita lacus</name>
    <dbReference type="NCBI Taxonomy" id="1323742"/>
    <lineage>
        <taxon>Bacteria</taxon>
        <taxon>Pseudomonadati</taxon>
        <taxon>Pseudomonadota</taxon>
        <taxon>Alphaproteobacteria</taxon>
        <taxon>Rhodobacterales</taxon>
        <taxon>Roseobacteraceae</taxon>
        <taxon>Marivita</taxon>
    </lineage>
</organism>
<comment type="caution">
    <text evidence="2">The sequence shown here is derived from an EMBL/GenBank/DDBJ whole genome shotgun (WGS) entry which is preliminary data.</text>
</comment>
<evidence type="ECO:0000256" key="1">
    <source>
        <dbReference type="SAM" id="MobiDB-lite"/>
    </source>
</evidence>
<keyword evidence="3" id="KW-1185">Reference proteome</keyword>
<evidence type="ECO:0000313" key="3">
    <source>
        <dbReference type="Proteomes" id="UP000645462"/>
    </source>
</evidence>
<feature type="compositionally biased region" description="Polar residues" evidence="1">
    <location>
        <begin position="53"/>
        <end position="65"/>
    </location>
</feature>
<dbReference type="RefSeq" id="WP_188482257.1">
    <property type="nucleotide sequence ID" value="NZ_BMFC01000005.1"/>
</dbReference>
<dbReference type="Proteomes" id="UP000645462">
    <property type="component" value="Unassembled WGS sequence"/>
</dbReference>
<proteinExistence type="predicted"/>
<gene>
    <name evidence="2" type="ORF">GCM10011363_23670</name>
</gene>
<name>A0ABQ1KRP1_9RHOB</name>
<feature type="region of interest" description="Disordered" evidence="1">
    <location>
        <begin position="1"/>
        <end position="65"/>
    </location>
</feature>
<protein>
    <submittedName>
        <fullName evidence="2">Uncharacterized protein</fullName>
    </submittedName>
</protein>
<feature type="compositionally biased region" description="Basic and acidic residues" evidence="1">
    <location>
        <begin position="28"/>
        <end position="48"/>
    </location>
</feature>
<reference evidence="3" key="1">
    <citation type="journal article" date="2019" name="Int. J. Syst. Evol. Microbiol.">
        <title>The Global Catalogue of Microorganisms (GCM) 10K type strain sequencing project: providing services to taxonomists for standard genome sequencing and annotation.</title>
        <authorList>
            <consortium name="The Broad Institute Genomics Platform"/>
            <consortium name="The Broad Institute Genome Sequencing Center for Infectious Disease"/>
            <person name="Wu L."/>
            <person name="Ma J."/>
        </authorList>
    </citation>
    <scope>NUCLEOTIDE SEQUENCE [LARGE SCALE GENOMIC DNA]</scope>
    <source>
        <strain evidence="3">CGMCC 1.12478</strain>
    </source>
</reference>